<comment type="catalytic activity">
    <reaction evidence="3">
        <text>N(6)-succinyl-L-lysyl-[protein] + NAD(+) + H2O = 2''-O-succinyl-ADP-D-ribose + nicotinamide + L-lysyl-[protein]</text>
        <dbReference type="Rhea" id="RHEA:47668"/>
        <dbReference type="Rhea" id="RHEA-COMP:9752"/>
        <dbReference type="Rhea" id="RHEA-COMP:11877"/>
        <dbReference type="ChEBI" id="CHEBI:15377"/>
        <dbReference type="ChEBI" id="CHEBI:17154"/>
        <dbReference type="ChEBI" id="CHEBI:29969"/>
        <dbReference type="ChEBI" id="CHEBI:57540"/>
        <dbReference type="ChEBI" id="CHEBI:87830"/>
        <dbReference type="ChEBI" id="CHEBI:87832"/>
    </reaction>
</comment>
<evidence type="ECO:0000256" key="1">
    <source>
        <dbReference type="ARBA" id="ARBA00022679"/>
    </source>
</evidence>
<feature type="binding site" evidence="3">
    <location>
        <position position="272"/>
    </location>
    <ligand>
        <name>NAD(+)</name>
        <dbReference type="ChEBI" id="CHEBI:57540"/>
    </ligand>
</feature>
<dbReference type="GO" id="GO:0036055">
    <property type="term" value="F:protein-succinyllysine desuccinylase activity"/>
    <property type="evidence" value="ECO:0007669"/>
    <property type="project" value="UniProtKB-UniRule"/>
</dbReference>
<feature type="binding site" evidence="3 4">
    <location>
        <position position="189"/>
    </location>
    <ligand>
        <name>Zn(2+)</name>
        <dbReference type="ChEBI" id="CHEBI:29105"/>
    </ligand>
</feature>
<comment type="subcellular location">
    <subcellularLocation>
        <location evidence="3">Cytoplasm</location>
    </subcellularLocation>
</comment>
<evidence type="ECO:0000256" key="3">
    <source>
        <dbReference type="HAMAP-Rule" id="MF_01121"/>
    </source>
</evidence>
<keyword evidence="8" id="KW-1185">Reference proteome</keyword>
<feature type="region of interest" description="Disordered" evidence="5">
    <location>
        <begin position="1"/>
        <end position="25"/>
    </location>
</feature>
<dbReference type="GO" id="GO:0070403">
    <property type="term" value="F:NAD+ binding"/>
    <property type="evidence" value="ECO:0007669"/>
    <property type="project" value="UniProtKB-UniRule"/>
</dbReference>
<comment type="caution">
    <text evidence="3">Lacks conserved residue(s) required for the propagation of feature annotation.</text>
</comment>
<sequence>MDGSKPCNSPSLRSRLCGQRQTRDTAMRDIDPSAQAIPDGLLDALRAAERPLLLTGAGMSAESGIATFRGGEDSLWSRFDPMRLATPFAFDEDPPLVWAWYRWRMAKIAQAQPHAGHRALAALAELSPGLVLATQNVDDLHERAGSTDVLHLHGRIAATRCRDCDAEQAIAIDPAWAEAPELRVAPPRCVACGGPLRPGVVWFGESLPVDEFTAAGRAARLADLVLVIGTSGLVHPAAGLPDIAPETCPRYEINPEPSALSPRMDGLWRASAGHALPRLIEVLRLE</sequence>
<dbReference type="HAMAP" id="MF_01121">
    <property type="entry name" value="Sirtuin_ClassIII"/>
    <property type="match status" value="1"/>
</dbReference>
<dbReference type="InterPro" id="IPR003000">
    <property type="entry name" value="Sirtuin"/>
</dbReference>
<accession>A0A1G6ZL38</accession>
<evidence type="ECO:0000256" key="5">
    <source>
        <dbReference type="SAM" id="MobiDB-lite"/>
    </source>
</evidence>
<comment type="function">
    <text evidence="3">NAD-dependent lysine deacetylase and desuccinylase that specifically removes acetyl and succinyl groups on target proteins. Modulates the activities of several proteins which are inactive in their acylated form.</text>
</comment>
<keyword evidence="2 3" id="KW-0520">NAD</keyword>
<name>A0A1G6ZL38_9GAMM</name>
<organism evidence="7 8">
    <name type="scientific">Aquimonas voraii</name>
    <dbReference type="NCBI Taxonomy" id="265719"/>
    <lineage>
        <taxon>Bacteria</taxon>
        <taxon>Pseudomonadati</taxon>
        <taxon>Pseudomonadota</taxon>
        <taxon>Gammaproteobacteria</taxon>
        <taxon>Lysobacterales</taxon>
        <taxon>Lysobacteraceae</taxon>
        <taxon>Aquimonas</taxon>
    </lineage>
</organism>
<reference evidence="7 8" key="1">
    <citation type="submission" date="2016-10" db="EMBL/GenBank/DDBJ databases">
        <authorList>
            <person name="de Groot N.N."/>
        </authorList>
    </citation>
    <scope>NUCLEOTIDE SEQUENCE [LARGE SCALE GENOMIC DNA]</scope>
    <source>
        <strain evidence="7 8">DSM 16957</strain>
    </source>
</reference>
<dbReference type="GO" id="GO:0008270">
    <property type="term" value="F:zinc ion binding"/>
    <property type="evidence" value="ECO:0007669"/>
    <property type="project" value="UniProtKB-UniRule"/>
</dbReference>
<comment type="domain">
    <text evidence="3">2 residues (Tyr-101 and Arg-104) present in a large hydrophobic pocket are probably involved in substrate specificity. They are important for desuccinylation activity, but dispensable for deacetylation activity.</text>
</comment>
<dbReference type="InterPro" id="IPR026590">
    <property type="entry name" value="Ssirtuin_cat_dom"/>
</dbReference>
<dbReference type="InterPro" id="IPR050134">
    <property type="entry name" value="NAD-dep_sirtuin_deacylases"/>
</dbReference>
<dbReference type="GO" id="GO:0036054">
    <property type="term" value="F:protein-malonyllysine demalonylase activity"/>
    <property type="evidence" value="ECO:0007669"/>
    <property type="project" value="InterPro"/>
</dbReference>
<feature type="binding site" evidence="3">
    <location>
        <position position="104"/>
    </location>
    <ligand>
        <name>substrate</name>
    </ligand>
</feature>
<feature type="binding site" evidence="3">
    <location>
        <begin position="229"/>
        <end position="231"/>
    </location>
    <ligand>
        <name>NAD(+)</name>
        <dbReference type="ChEBI" id="CHEBI:57540"/>
    </ligand>
</feature>
<dbReference type="Gene3D" id="3.30.1600.10">
    <property type="entry name" value="SIR2/SIRT2 'Small Domain"/>
    <property type="match status" value="1"/>
</dbReference>
<dbReference type="PANTHER" id="PTHR11085:SF10">
    <property type="entry name" value="NAD-DEPENDENT PROTEIN DEACYLASE SIRTUIN-5, MITOCHONDRIAL-RELATED"/>
    <property type="match status" value="1"/>
</dbReference>
<dbReference type="PANTHER" id="PTHR11085">
    <property type="entry name" value="NAD-DEPENDENT PROTEIN DEACYLASE SIRTUIN-5, MITOCHONDRIAL-RELATED"/>
    <property type="match status" value="1"/>
</dbReference>
<dbReference type="InterPro" id="IPR029035">
    <property type="entry name" value="DHS-like_NAD/FAD-binding_dom"/>
</dbReference>
<feature type="binding site" evidence="3 4">
    <location>
        <position position="192"/>
    </location>
    <ligand>
        <name>Zn(2+)</name>
        <dbReference type="ChEBI" id="CHEBI:29105"/>
    </ligand>
</feature>
<dbReference type="Gene3D" id="3.40.50.1220">
    <property type="entry name" value="TPP-binding domain"/>
    <property type="match status" value="1"/>
</dbReference>
<proteinExistence type="inferred from homology"/>
<dbReference type="EC" id="2.3.1.286" evidence="3"/>
<comment type="cofactor">
    <cofactor evidence="3">
        <name>Zn(2+)</name>
        <dbReference type="ChEBI" id="CHEBI:29105"/>
    </cofactor>
    <text evidence="3">Binds 1 zinc ion per subunit.</text>
</comment>
<dbReference type="NCBIfam" id="NF001753">
    <property type="entry name" value="PRK00481.1-3"/>
    <property type="match status" value="1"/>
</dbReference>
<evidence type="ECO:0000256" key="2">
    <source>
        <dbReference type="ARBA" id="ARBA00023027"/>
    </source>
</evidence>
<dbReference type="PROSITE" id="PS50305">
    <property type="entry name" value="SIRTUIN"/>
    <property type="match status" value="1"/>
</dbReference>
<dbReference type="GO" id="GO:0017136">
    <property type="term" value="F:histone deacetylase activity, NAD-dependent"/>
    <property type="evidence" value="ECO:0007669"/>
    <property type="project" value="TreeGrafter"/>
</dbReference>
<feature type="active site" description="Proton acceptor" evidence="3 4">
    <location>
        <position position="153"/>
    </location>
</feature>
<feature type="binding site" evidence="3 4">
    <location>
        <position position="161"/>
    </location>
    <ligand>
        <name>Zn(2+)</name>
        <dbReference type="ChEBI" id="CHEBI:29105"/>
    </ligand>
</feature>
<feature type="binding site" evidence="3">
    <location>
        <position position="101"/>
    </location>
    <ligand>
        <name>substrate</name>
    </ligand>
</feature>
<comment type="similarity">
    <text evidence="3">Belongs to the sirtuin family. Class III subfamily.</text>
</comment>
<keyword evidence="3 4" id="KW-0479">Metal-binding</keyword>
<dbReference type="STRING" id="265719.SAMN04488509_11463"/>
<evidence type="ECO:0000313" key="8">
    <source>
        <dbReference type="Proteomes" id="UP000199603"/>
    </source>
</evidence>
<gene>
    <name evidence="3" type="primary">cobB</name>
    <name evidence="7" type="ORF">SAMN04488509_11463</name>
</gene>
<dbReference type="AlphaFoldDB" id="A0A1G6ZL38"/>
<evidence type="ECO:0000259" key="6">
    <source>
        <dbReference type="PROSITE" id="PS50305"/>
    </source>
</evidence>
<feature type="compositionally biased region" description="Polar residues" evidence="5">
    <location>
        <begin position="1"/>
        <end position="12"/>
    </location>
</feature>
<feature type="binding site" evidence="3">
    <location>
        <begin position="135"/>
        <end position="138"/>
    </location>
    <ligand>
        <name>NAD(+)</name>
        <dbReference type="ChEBI" id="CHEBI:57540"/>
    </ligand>
</feature>
<keyword evidence="3" id="KW-0963">Cytoplasm</keyword>
<feature type="binding site" evidence="3">
    <location>
        <begin position="254"/>
        <end position="256"/>
    </location>
    <ligand>
        <name>NAD(+)</name>
        <dbReference type="ChEBI" id="CHEBI:57540"/>
    </ligand>
</feature>
<dbReference type="CDD" id="cd01412">
    <property type="entry name" value="SIRT5_Af1_CobB"/>
    <property type="match status" value="1"/>
</dbReference>
<feature type="domain" description="Deacetylase sirtuin-type" evidence="6">
    <location>
        <begin position="27"/>
        <end position="286"/>
    </location>
</feature>
<evidence type="ECO:0000256" key="4">
    <source>
        <dbReference type="PROSITE-ProRule" id="PRU00236"/>
    </source>
</evidence>
<comment type="catalytic activity">
    <reaction evidence="3">
        <text>N(6)-acetyl-L-lysyl-[protein] + NAD(+) + H2O = 2''-O-acetyl-ADP-D-ribose + nicotinamide + L-lysyl-[protein]</text>
        <dbReference type="Rhea" id="RHEA:43636"/>
        <dbReference type="Rhea" id="RHEA-COMP:9752"/>
        <dbReference type="Rhea" id="RHEA-COMP:10731"/>
        <dbReference type="ChEBI" id="CHEBI:15377"/>
        <dbReference type="ChEBI" id="CHEBI:17154"/>
        <dbReference type="ChEBI" id="CHEBI:29969"/>
        <dbReference type="ChEBI" id="CHEBI:57540"/>
        <dbReference type="ChEBI" id="CHEBI:61930"/>
        <dbReference type="ChEBI" id="CHEBI:83767"/>
        <dbReference type="EC" id="2.3.1.286"/>
    </reaction>
</comment>
<protein>
    <recommendedName>
        <fullName evidence="3">NAD-dependent protein deacylase</fullName>
        <ecNumber evidence="3">2.3.1.286</ecNumber>
    </recommendedName>
    <alternativeName>
        <fullName evidence="3">Regulatory protein SIR2 homolog</fullName>
    </alternativeName>
</protein>
<dbReference type="Proteomes" id="UP000199603">
    <property type="component" value="Unassembled WGS sequence"/>
</dbReference>
<dbReference type="SUPFAM" id="SSF52467">
    <property type="entry name" value="DHS-like NAD/FAD-binding domain"/>
    <property type="match status" value="1"/>
</dbReference>
<feature type="binding site" evidence="3 4">
    <location>
        <position position="164"/>
    </location>
    <ligand>
        <name>Zn(2+)</name>
        <dbReference type="ChEBI" id="CHEBI:29105"/>
    </ligand>
</feature>
<evidence type="ECO:0000313" key="7">
    <source>
        <dbReference type="EMBL" id="SDE03230.1"/>
    </source>
</evidence>
<dbReference type="InterPro" id="IPR026591">
    <property type="entry name" value="Sirtuin_cat_small_dom_sf"/>
</dbReference>
<dbReference type="InterPro" id="IPR027546">
    <property type="entry name" value="Sirtuin_class_III"/>
</dbReference>
<dbReference type="Pfam" id="PF02146">
    <property type="entry name" value="SIR2"/>
    <property type="match status" value="1"/>
</dbReference>
<keyword evidence="1" id="KW-0808">Transferase</keyword>
<keyword evidence="3 4" id="KW-0862">Zinc</keyword>
<dbReference type="EMBL" id="FNAG01000014">
    <property type="protein sequence ID" value="SDE03230.1"/>
    <property type="molecule type" value="Genomic_DNA"/>
</dbReference>
<dbReference type="GO" id="GO:0005737">
    <property type="term" value="C:cytoplasm"/>
    <property type="evidence" value="ECO:0007669"/>
    <property type="project" value="UniProtKB-SubCell"/>
</dbReference>